<reference evidence="1 2" key="1">
    <citation type="journal article" date="2016" name="Nat. Commun.">
        <title>Extremotolerant tardigrade genome and improved radiotolerance of human cultured cells by tardigrade-unique protein.</title>
        <authorList>
            <person name="Hashimoto T."/>
            <person name="Horikawa D.D."/>
            <person name="Saito Y."/>
            <person name="Kuwahara H."/>
            <person name="Kozuka-Hata H."/>
            <person name="Shin-I T."/>
            <person name="Minakuchi Y."/>
            <person name="Ohishi K."/>
            <person name="Motoyama A."/>
            <person name="Aizu T."/>
            <person name="Enomoto A."/>
            <person name="Kondo K."/>
            <person name="Tanaka S."/>
            <person name="Hara Y."/>
            <person name="Koshikawa S."/>
            <person name="Sagara H."/>
            <person name="Miura T."/>
            <person name="Yokobori S."/>
            <person name="Miyagawa K."/>
            <person name="Suzuki Y."/>
            <person name="Kubo T."/>
            <person name="Oyama M."/>
            <person name="Kohara Y."/>
            <person name="Fujiyama A."/>
            <person name="Arakawa K."/>
            <person name="Katayama T."/>
            <person name="Toyoda A."/>
            <person name="Kunieda T."/>
        </authorList>
    </citation>
    <scope>NUCLEOTIDE SEQUENCE [LARGE SCALE GENOMIC DNA]</scope>
    <source>
        <strain evidence="1 2">YOKOZUNA-1</strain>
    </source>
</reference>
<comment type="caution">
    <text evidence="1">The sequence shown here is derived from an EMBL/GenBank/DDBJ whole genome shotgun (WGS) entry which is preliminary data.</text>
</comment>
<evidence type="ECO:0000313" key="2">
    <source>
        <dbReference type="Proteomes" id="UP000186922"/>
    </source>
</evidence>
<proteinExistence type="predicted"/>
<sequence length="133" mass="15702">LFVVVNIQTCLSTNAYFGFGDPPEVEALTLYNRPEVGSLDSFLCFFDGWRFFVQHECFDELFSYESITRRWPVSKYRLTHRTFLLTGFANSQVRSTAPPSTVPRFLCKSIILWNKHRRWIVRKRWLSHCKGKS</sequence>
<protein>
    <submittedName>
        <fullName evidence="1">Uncharacterized protein</fullName>
    </submittedName>
</protein>
<gene>
    <name evidence="1" type="primary">RvY_01346-1</name>
    <name evidence="1" type="synonym">RvY_01346.1</name>
    <name evidence="1" type="ORF">RvY_01346</name>
</gene>
<dbReference type="Proteomes" id="UP000186922">
    <property type="component" value="Unassembled WGS sequence"/>
</dbReference>
<name>A0A1D1UQP5_RAMVA</name>
<dbReference type="EMBL" id="BDGG01000001">
    <property type="protein sequence ID" value="GAU88703.1"/>
    <property type="molecule type" value="Genomic_DNA"/>
</dbReference>
<keyword evidence="2" id="KW-1185">Reference proteome</keyword>
<accession>A0A1D1UQP5</accession>
<dbReference type="AlphaFoldDB" id="A0A1D1UQP5"/>
<evidence type="ECO:0000313" key="1">
    <source>
        <dbReference type="EMBL" id="GAU88703.1"/>
    </source>
</evidence>
<feature type="non-terminal residue" evidence="1">
    <location>
        <position position="1"/>
    </location>
</feature>
<organism evidence="1 2">
    <name type="scientific">Ramazzottius varieornatus</name>
    <name type="common">Water bear</name>
    <name type="synonym">Tardigrade</name>
    <dbReference type="NCBI Taxonomy" id="947166"/>
    <lineage>
        <taxon>Eukaryota</taxon>
        <taxon>Metazoa</taxon>
        <taxon>Ecdysozoa</taxon>
        <taxon>Tardigrada</taxon>
        <taxon>Eutardigrada</taxon>
        <taxon>Parachela</taxon>
        <taxon>Hypsibioidea</taxon>
        <taxon>Ramazzottiidae</taxon>
        <taxon>Ramazzottius</taxon>
    </lineage>
</organism>